<accession>A0A0G0PL54</accession>
<proteinExistence type="predicted"/>
<dbReference type="AlphaFoldDB" id="A0A0G0PL54"/>
<evidence type="ECO:0000313" key="1">
    <source>
        <dbReference type="EMBL" id="KKQ98859.1"/>
    </source>
</evidence>
<gene>
    <name evidence="1" type="ORF">UT24_C0033G0014</name>
</gene>
<evidence type="ECO:0000313" key="2">
    <source>
        <dbReference type="Proteomes" id="UP000033881"/>
    </source>
</evidence>
<dbReference type="EMBL" id="LBWB01000033">
    <property type="protein sequence ID" value="KKQ98859.1"/>
    <property type="molecule type" value="Genomic_DNA"/>
</dbReference>
<protein>
    <submittedName>
        <fullName evidence="1">Uncharacterized protein</fullName>
    </submittedName>
</protein>
<organism evidence="1 2">
    <name type="scientific">Candidatus Woesebacteria bacterium GW2011_GWB1_39_12</name>
    <dbReference type="NCBI Taxonomy" id="1618574"/>
    <lineage>
        <taxon>Bacteria</taxon>
        <taxon>Candidatus Woeseibacteriota</taxon>
    </lineage>
</organism>
<sequence length="153" mass="18230">MTTDETSQLSSFVARLNDFNQYFRYVFREEEITILQSPALFDRIPCHWRSISFVITSGRIKMKGWTYLPHLNNFKNTESDVLIIGKDFQPIVFCPSELLKFFWKLVEIEGRLNEIYPRERSIVCLGLQTQFTNMLCKDPWHFLDTFRPNHGLR</sequence>
<dbReference type="Proteomes" id="UP000033881">
    <property type="component" value="Unassembled WGS sequence"/>
</dbReference>
<name>A0A0G0PL54_9BACT</name>
<dbReference type="STRING" id="1618574.UT24_C0033G0014"/>
<reference evidence="1 2" key="1">
    <citation type="journal article" date="2015" name="Nature">
        <title>rRNA introns, odd ribosomes, and small enigmatic genomes across a large radiation of phyla.</title>
        <authorList>
            <person name="Brown C.T."/>
            <person name="Hug L.A."/>
            <person name="Thomas B.C."/>
            <person name="Sharon I."/>
            <person name="Castelle C.J."/>
            <person name="Singh A."/>
            <person name="Wilkins M.J."/>
            <person name="Williams K.H."/>
            <person name="Banfield J.F."/>
        </authorList>
    </citation>
    <scope>NUCLEOTIDE SEQUENCE [LARGE SCALE GENOMIC DNA]</scope>
</reference>
<comment type="caution">
    <text evidence="1">The sequence shown here is derived from an EMBL/GenBank/DDBJ whole genome shotgun (WGS) entry which is preliminary data.</text>
</comment>